<reference evidence="5 6" key="1">
    <citation type="submission" date="2020-10" db="EMBL/GenBank/DDBJ databases">
        <title>Complete genome sequence of Corynebacterium jeddahense DSM 45997, type strain of Corynebacterium jeddahense.</title>
        <authorList>
            <person name="Busche T."/>
            <person name="Kalinowski J."/>
            <person name="Ruckert C."/>
        </authorList>
    </citation>
    <scope>NUCLEOTIDE SEQUENCE [LARGE SCALE GENOMIC DNA]</scope>
    <source>
        <strain evidence="5 6">DSM 45997</strain>
    </source>
</reference>
<evidence type="ECO:0000256" key="1">
    <source>
        <dbReference type="ARBA" id="ARBA00022679"/>
    </source>
</evidence>
<feature type="region of interest" description="Disordered" evidence="3">
    <location>
        <begin position="265"/>
        <end position="285"/>
    </location>
</feature>
<accession>A0ABY7UM93</accession>
<keyword evidence="6" id="KW-1185">Reference proteome</keyword>
<dbReference type="SMART" id="SM00563">
    <property type="entry name" value="PlsC"/>
    <property type="match status" value="1"/>
</dbReference>
<evidence type="ECO:0000259" key="4">
    <source>
        <dbReference type="SMART" id="SM00563"/>
    </source>
</evidence>
<proteinExistence type="predicted"/>
<sequence length="285" mass="31460">MDTRRYRGFTVPRFYEGIAANRDEAVERFYQRLVGSMRTLMRALRIDTTVIGAEHIPAQGGALIAGNHTGYADFILLGTGPFLHGERLVRFMAKASVFDVPVLGHVLRVMKHVPVDRARGGDSIAPAVEMLRGGNLVGIFPEATISRSFELAHFKTGAARIAYQAGVPLIPCVMWGSQRIWTKDLPKHFHNVPVIVRYGEPVELTGDAEADTAELKRRMQELLDASRAEYTALAGPGTGEAWMPVALGGTAPTVEEAERIYARERAERDAKKAAKQAKRARKVRK</sequence>
<dbReference type="Pfam" id="PF01553">
    <property type="entry name" value="Acyltransferase"/>
    <property type="match status" value="1"/>
</dbReference>
<name>A0ABY7UM93_9CORY</name>
<evidence type="ECO:0000313" key="6">
    <source>
        <dbReference type="Proteomes" id="UP001218071"/>
    </source>
</evidence>
<dbReference type="PANTHER" id="PTHR10434">
    <property type="entry name" value="1-ACYL-SN-GLYCEROL-3-PHOSPHATE ACYLTRANSFERASE"/>
    <property type="match status" value="1"/>
</dbReference>
<protein>
    <submittedName>
        <fullName evidence="5">1-acyl-sn-glycerol-3-phosphate acyltransferase</fullName>
        <ecNumber evidence="5">2.3.1.-</ecNumber>
    </submittedName>
</protein>
<keyword evidence="1 5" id="KW-0808">Transferase</keyword>
<evidence type="ECO:0000313" key="5">
    <source>
        <dbReference type="EMBL" id="WCZ39819.1"/>
    </source>
</evidence>
<dbReference type="InterPro" id="IPR002123">
    <property type="entry name" value="Plipid/glycerol_acylTrfase"/>
</dbReference>
<evidence type="ECO:0000256" key="3">
    <source>
        <dbReference type="SAM" id="MobiDB-lite"/>
    </source>
</evidence>
<dbReference type="RefSeq" id="WP_042405865.1">
    <property type="nucleotide sequence ID" value="NZ_CBYN010000022.1"/>
</dbReference>
<dbReference type="Proteomes" id="UP001218071">
    <property type="component" value="Chromosome"/>
</dbReference>
<dbReference type="EC" id="2.3.1.-" evidence="5"/>
<keyword evidence="2 5" id="KW-0012">Acyltransferase</keyword>
<dbReference type="GO" id="GO:0016746">
    <property type="term" value="F:acyltransferase activity"/>
    <property type="evidence" value="ECO:0007669"/>
    <property type="project" value="UniProtKB-KW"/>
</dbReference>
<dbReference type="EMBL" id="CP063194">
    <property type="protein sequence ID" value="WCZ39819.1"/>
    <property type="molecule type" value="Genomic_DNA"/>
</dbReference>
<dbReference type="CDD" id="cd07989">
    <property type="entry name" value="LPLAT_AGPAT-like"/>
    <property type="match status" value="1"/>
</dbReference>
<evidence type="ECO:0000256" key="2">
    <source>
        <dbReference type="ARBA" id="ARBA00023315"/>
    </source>
</evidence>
<dbReference type="PANTHER" id="PTHR10434:SF55">
    <property type="entry name" value="POSSIBLE ACYLTRANSFERASE"/>
    <property type="match status" value="1"/>
</dbReference>
<gene>
    <name evidence="5" type="primary">plsC2</name>
    <name evidence="5" type="ORF">CJEDD_11250</name>
</gene>
<dbReference type="SUPFAM" id="SSF69593">
    <property type="entry name" value="Glycerol-3-phosphate (1)-acyltransferase"/>
    <property type="match status" value="1"/>
</dbReference>
<feature type="compositionally biased region" description="Basic residues" evidence="3">
    <location>
        <begin position="273"/>
        <end position="285"/>
    </location>
</feature>
<feature type="domain" description="Phospholipid/glycerol acyltransferase" evidence="4">
    <location>
        <begin position="62"/>
        <end position="177"/>
    </location>
</feature>
<organism evidence="5 6">
    <name type="scientific">Corynebacterium jeddahense</name>
    <dbReference type="NCBI Taxonomy" id="1414719"/>
    <lineage>
        <taxon>Bacteria</taxon>
        <taxon>Bacillati</taxon>
        <taxon>Actinomycetota</taxon>
        <taxon>Actinomycetes</taxon>
        <taxon>Mycobacteriales</taxon>
        <taxon>Corynebacteriaceae</taxon>
        <taxon>Corynebacterium</taxon>
    </lineage>
</organism>